<dbReference type="EMBL" id="JBHLZU010000026">
    <property type="protein sequence ID" value="MFB9907902.1"/>
    <property type="molecule type" value="Genomic_DNA"/>
</dbReference>
<feature type="signal peptide" evidence="2">
    <location>
        <begin position="1"/>
        <end position="27"/>
    </location>
</feature>
<dbReference type="NCBIfam" id="NF033679">
    <property type="entry name" value="DNRLRE_dom"/>
    <property type="match status" value="1"/>
</dbReference>
<evidence type="ECO:0000256" key="2">
    <source>
        <dbReference type="SAM" id="SignalP"/>
    </source>
</evidence>
<evidence type="ECO:0000256" key="1">
    <source>
        <dbReference type="SAM" id="MobiDB-lite"/>
    </source>
</evidence>
<evidence type="ECO:0000313" key="4">
    <source>
        <dbReference type="Proteomes" id="UP001589693"/>
    </source>
</evidence>
<dbReference type="RefSeq" id="WP_377858897.1">
    <property type="nucleotide sequence ID" value="NZ_JBHLZU010000026.1"/>
</dbReference>
<proteinExistence type="predicted"/>
<feature type="chain" id="PRO_5047459435" evidence="2">
    <location>
        <begin position="28"/>
        <end position="421"/>
    </location>
</feature>
<keyword evidence="4" id="KW-1185">Reference proteome</keyword>
<sequence length="421" mass="44523">MTVSRGKGFLAIATVGLACALTSPAVADTSAEERTALSAARRTGQPVELADATGSHSRTVAEPGGTLTTTRSVHPERVRTPAGWVPVDTALRSVPDIGVVPGAVALDLRLSAGGDQPLLRLADAGRSAELRWPGRLPTPELDGNTARYRQASPGVDVVARVQADGVQLTVEAAEARSLRFGLTTTGVKVRDRDGVLEFVDGAGQAPFAAGTPWVRVPRGGAQQEAVRVKAAYAATADAVEVRVPDGLSGPVALELPFTGPKPNWTMVDAGFPTVPYWNSAGPAKVGTYDAGEHRLRSFFVFDTTGLKGREIVSASVEGMENWAWSCVPKPVELWRTGPVGKTTNWDTQPEWQAKLATLSVAKGYNSTCPAGPVRFDVTGLVKEAAGQGLPMVTVGLRAADELDNHHWKRFENNPTLTVTLR</sequence>
<feature type="region of interest" description="Disordered" evidence="1">
    <location>
        <begin position="39"/>
        <end position="70"/>
    </location>
</feature>
<name>A0ABV6A408_9PSEU</name>
<organism evidence="3 4">
    <name type="scientific">Allokutzneria oryzae</name>
    <dbReference type="NCBI Taxonomy" id="1378989"/>
    <lineage>
        <taxon>Bacteria</taxon>
        <taxon>Bacillati</taxon>
        <taxon>Actinomycetota</taxon>
        <taxon>Actinomycetes</taxon>
        <taxon>Pseudonocardiales</taxon>
        <taxon>Pseudonocardiaceae</taxon>
        <taxon>Allokutzneria</taxon>
    </lineage>
</organism>
<keyword evidence="2" id="KW-0732">Signal</keyword>
<evidence type="ECO:0000313" key="3">
    <source>
        <dbReference type="EMBL" id="MFB9907902.1"/>
    </source>
</evidence>
<dbReference type="Proteomes" id="UP001589693">
    <property type="component" value="Unassembled WGS sequence"/>
</dbReference>
<protein>
    <submittedName>
        <fullName evidence="3">DNRLRE domain-containing protein</fullName>
    </submittedName>
</protein>
<gene>
    <name evidence="3" type="ORF">ACFFQA_28545</name>
</gene>
<comment type="caution">
    <text evidence="3">The sequence shown here is derived from an EMBL/GenBank/DDBJ whole genome shotgun (WGS) entry which is preliminary data.</text>
</comment>
<dbReference type="PROSITE" id="PS51257">
    <property type="entry name" value="PROKAR_LIPOPROTEIN"/>
    <property type="match status" value="1"/>
</dbReference>
<accession>A0ABV6A408</accession>
<reference evidence="3 4" key="1">
    <citation type="submission" date="2024-09" db="EMBL/GenBank/DDBJ databases">
        <authorList>
            <person name="Sun Q."/>
            <person name="Mori K."/>
        </authorList>
    </citation>
    <scope>NUCLEOTIDE SEQUENCE [LARGE SCALE GENOMIC DNA]</scope>
    <source>
        <strain evidence="3 4">TBRC 7907</strain>
    </source>
</reference>